<dbReference type="Proteomes" id="UP000285405">
    <property type="component" value="Unassembled WGS sequence"/>
</dbReference>
<accession>A0A420I7X2</accession>
<organism evidence="3 4">
    <name type="scientific">Golovinomyces cichoracearum</name>
    <dbReference type="NCBI Taxonomy" id="62708"/>
    <lineage>
        <taxon>Eukaryota</taxon>
        <taxon>Fungi</taxon>
        <taxon>Dikarya</taxon>
        <taxon>Ascomycota</taxon>
        <taxon>Pezizomycotina</taxon>
        <taxon>Leotiomycetes</taxon>
        <taxon>Erysiphales</taxon>
        <taxon>Erysiphaceae</taxon>
        <taxon>Golovinomyces</taxon>
    </lineage>
</organism>
<reference evidence="3 4" key="1">
    <citation type="journal article" date="2018" name="BMC Genomics">
        <title>Comparative genome analyses reveal sequence features reflecting distinct modes of host-adaptation between dicot and monocot powdery mildew.</title>
        <authorList>
            <person name="Wu Y."/>
            <person name="Ma X."/>
            <person name="Pan Z."/>
            <person name="Kale S.D."/>
            <person name="Song Y."/>
            <person name="King H."/>
            <person name="Zhang Q."/>
            <person name="Presley C."/>
            <person name="Deng X."/>
            <person name="Wei C.I."/>
            <person name="Xiao S."/>
        </authorList>
    </citation>
    <scope>NUCLEOTIDE SEQUENCE [LARGE SCALE GENOMIC DNA]</scope>
    <source>
        <strain evidence="3">UCSC1</strain>
    </source>
</reference>
<evidence type="ECO:0000256" key="2">
    <source>
        <dbReference type="SAM" id="Phobius"/>
    </source>
</evidence>
<proteinExistence type="predicted"/>
<keyword evidence="2" id="KW-0812">Transmembrane</keyword>
<dbReference type="AlphaFoldDB" id="A0A420I7X2"/>
<feature type="region of interest" description="Disordered" evidence="1">
    <location>
        <begin position="1"/>
        <end position="44"/>
    </location>
</feature>
<dbReference type="EMBL" id="MCBR01011641">
    <property type="protein sequence ID" value="RKF65746.1"/>
    <property type="molecule type" value="Genomic_DNA"/>
</dbReference>
<sequence length="381" mass="44536">MKKFSPLLHEARYRDDSPEENEYCYQDERLPLRNDKKGDFTGSEQDHLVGEQSWRCPPPDPAWSTYNLAHSEVYTRFPSYSNDTDALYALINEQSSYPPVYYVQIHGKHNETQRDSEAKESQQEITDFYFRINITHLLGSSGSGELQFLPNNKRGYRGTRYPALMPVLNEMESRDALYEWCQKYVSDPSRIKSFTFSRKIRNHDKQKLYRLIRTGIAETGYRGQIYITFPATHQKLIVYSPGKINELRTMTWVRWIFYLSFLWILAWPILTIVTSHYKTVVTIFNYANSALSSDPNRTCKVLSEDQWYQSWKRSIQKAVLSGINISDDALTEDYRIATEKVYRATKEVQSDKIFSDEVSNFHNQGSSDRRDLGVSEWGADC</sequence>
<comment type="caution">
    <text evidence="3">The sequence shown here is derived from an EMBL/GenBank/DDBJ whole genome shotgun (WGS) entry which is preliminary data.</text>
</comment>
<evidence type="ECO:0000256" key="1">
    <source>
        <dbReference type="SAM" id="MobiDB-lite"/>
    </source>
</evidence>
<evidence type="ECO:0000313" key="4">
    <source>
        <dbReference type="Proteomes" id="UP000285405"/>
    </source>
</evidence>
<dbReference type="PANTHER" id="PTHR37848">
    <property type="entry name" value="EXPRESSED PROTEIN"/>
    <property type="match status" value="1"/>
</dbReference>
<feature type="compositionally biased region" description="Basic and acidic residues" evidence="1">
    <location>
        <begin position="26"/>
        <end position="44"/>
    </location>
</feature>
<feature type="transmembrane region" description="Helical" evidence="2">
    <location>
        <begin position="252"/>
        <end position="270"/>
    </location>
</feature>
<name>A0A420I7X2_9PEZI</name>
<protein>
    <recommendedName>
        <fullName evidence="5">Abc transporter protein</fullName>
    </recommendedName>
</protein>
<dbReference type="OrthoDB" id="203796at2759"/>
<gene>
    <name evidence="3" type="ORF">GcC1_116016</name>
</gene>
<evidence type="ECO:0000313" key="3">
    <source>
        <dbReference type="EMBL" id="RKF65746.1"/>
    </source>
</evidence>
<dbReference type="PANTHER" id="PTHR37848:SF1">
    <property type="entry name" value="SUN DOMAIN-CONTAINING PROTEIN"/>
    <property type="match status" value="1"/>
</dbReference>
<keyword evidence="2" id="KW-0472">Membrane</keyword>
<evidence type="ECO:0008006" key="5">
    <source>
        <dbReference type="Google" id="ProtNLM"/>
    </source>
</evidence>
<keyword evidence="2" id="KW-1133">Transmembrane helix</keyword>